<dbReference type="RefSeq" id="WP_251740450.1">
    <property type="nucleotide sequence ID" value="NZ_JBHUOJ010000015.1"/>
</dbReference>
<evidence type="ECO:0000256" key="3">
    <source>
        <dbReference type="ARBA" id="ARBA00022729"/>
    </source>
</evidence>
<evidence type="ECO:0000256" key="5">
    <source>
        <dbReference type="ARBA" id="ARBA00023237"/>
    </source>
</evidence>
<dbReference type="InterPro" id="IPR011990">
    <property type="entry name" value="TPR-like_helical_dom_sf"/>
</dbReference>
<reference evidence="10" key="1">
    <citation type="journal article" date="2019" name="Int. J. Syst. Evol. Microbiol.">
        <title>The Global Catalogue of Microorganisms (GCM) 10K type strain sequencing project: providing services to taxonomists for standard genome sequencing and annotation.</title>
        <authorList>
            <consortium name="The Broad Institute Genomics Platform"/>
            <consortium name="The Broad Institute Genome Sequencing Center for Infectious Disease"/>
            <person name="Wu L."/>
            <person name="Ma J."/>
        </authorList>
    </citation>
    <scope>NUCLEOTIDE SEQUENCE [LARGE SCALE GENOMIC DNA]</scope>
    <source>
        <strain evidence="10">KCTC 52925</strain>
    </source>
</reference>
<dbReference type="CDD" id="cd08977">
    <property type="entry name" value="SusD"/>
    <property type="match status" value="1"/>
</dbReference>
<evidence type="ECO:0000256" key="6">
    <source>
        <dbReference type="SAM" id="SignalP"/>
    </source>
</evidence>
<sequence>MKTYRLISFLLYISLASSFIACEDQLEKSPLDEFDNATFWNSKENVELALSAVYRGNIVANAWGGGANDWWSGNGLLYLELASDNAYHGQGENLGWNRLSNGTLTAGGIGILSNYWDNGYRRVARTNNFLENVDKAPLESENLNRFIAEARFIRASQYFYFSQYFGSVPLVTKTLTQEEANNVSKASHQELVDFVIDELTVAIQDLPQFKDIPNSERGRASKQAALAFLGRIQLAEGYFADAANTYKTIIDFGDNIIDPDYQSLFIESNENSAENIFSIQFIPQLLANGFMQYNGPRVIGGYSFINPLGDLVESYQFTDGTEFSYNDPRYNPEDIGENRDPRLSYSIYYNGSTIRDGIQYISHPDSNSPDRIMRLNSKTGYSIRKYMDESITGDYYGANGADIPVIRYAEVLLSYLEAKLEAGDAIDQGLLDQTINQVRGRSSVNMPPVTETNSSLLRPILRNERRVELALEGLRYWDILRWGVGSEELVGDFYGHPYPDAETEIRKKDASAPEDPFSRWYVTTKNFREGIDNYWPIPQGEVNINPNLAD</sequence>
<dbReference type="Proteomes" id="UP001597438">
    <property type="component" value="Unassembled WGS sequence"/>
</dbReference>
<feature type="signal peptide" evidence="6">
    <location>
        <begin position="1"/>
        <end position="21"/>
    </location>
</feature>
<dbReference type="Pfam" id="PF14322">
    <property type="entry name" value="SusD-like_3"/>
    <property type="match status" value="1"/>
</dbReference>
<keyword evidence="10" id="KW-1185">Reference proteome</keyword>
<evidence type="ECO:0000256" key="2">
    <source>
        <dbReference type="ARBA" id="ARBA00006275"/>
    </source>
</evidence>
<comment type="subcellular location">
    <subcellularLocation>
        <location evidence="1">Cell outer membrane</location>
    </subcellularLocation>
</comment>
<dbReference type="Pfam" id="PF07980">
    <property type="entry name" value="SusD_RagB"/>
    <property type="match status" value="1"/>
</dbReference>
<evidence type="ECO:0000313" key="9">
    <source>
        <dbReference type="EMBL" id="MFD2833103.1"/>
    </source>
</evidence>
<evidence type="ECO:0000259" key="7">
    <source>
        <dbReference type="Pfam" id="PF07980"/>
    </source>
</evidence>
<accession>A0ABW5X3G5</accession>
<name>A0ABW5X3G5_9FLAO</name>
<dbReference type="InterPro" id="IPR012944">
    <property type="entry name" value="SusD_RagB_dom"/>
</dbReference>
<dbReference type="EMBL" id="JBHUOJ010000015">
    <property type="protein sequence ID" value="MFD2833103.1"/>
    <property type="molecule type" value="Genomic_DNA"/>
</dbReference>
<gene>
    <name evidence="9" type="ORF">ACFSYS_07355</name>
</gene>
<proteinExistence type="inferred from homology"/>
<feature type="domain" description="SusD-like N-terminal" evidence="8">
    <location>
        <begin position="111"/>
        <end position="234"/>
    </location>
</feature>
<keyword evidence="5" id="KW-0998">Cell outer membrane</keyword>
<organism evidence="9 10">
    <name type="scientific">Christiangramia antarctica</name>
    <dbReference type="NCBI Taxonomy" id="2058158"/>
    <lineage>
        <taxon>Bacteria</taxon>
        <taxon>Pseudomonadati</taxon>
        <taxon>Bacteroidota</taxon>
        <taxon>Flavobacteriia</taxon>
        <taxon>Flavobacteriales</taxon>
        <taxon>Flavobacteriaceae</taxon>
        <taxon>Christiangramia</taxon>
    </lineage>
</organism>
<feature type="chain" id="PRO_5046126689" evidence="6">
    <location>
        <begin position="22"/>
        <end position="550"/>
    </location>
</feature>
<comment type="caution">
    <text evidence="9">The sequence shown here is derived from an EMBL/GenBank/DDBJ whole genome shotgun (WGS) entry which is preliminary data.</text>
</comment>
<feature type="domain" description="RagB/SusD" evidence="7">
    <location>
        <begin position="298"/>
        <end position="548"/>
    </location>
</feature>
<dbReference type="Gene3D" id="1.25.40.390">
    <property type="match status" value="1"/>
</dbReference>
<keyword evidence="3 6" id="KW-0732">Signal</keyword>
<dbReference type="SUPFAM" id="SSF48452">
    <property type="entry name" value="TPR-like"/>
    <property type="match status" value="1"/>
</dbReference>
<evidence type="ECO:0000259" key="8">
    <source>
        <dbReference type="Pfam" id="PF14322"/>
    </source>
</evidence>
<comment type="similarity">
    <text evidence="2">Belongs to the SusD family.</text>
</comment>
<evidence type="ECO:0000256" key="1">
    <source>
        <dbReference type="ARBA" id="ARBA00004442"/>
    </source>
</evidence>
<keyword evidence="4" id="KW-0472">Membrane</keyword>
<protein>
    <submittedName>
        <fullName evidence="9">RagB/SusD family nutrient uptake outer membrane protein</fullName>
    </submittedName>
</protein>
<dbReference type="InterPro" id="IPR033985">
    <property type="entry name" value="SusD-like_N"/>
</dbReference>
<dbReference type="PROSITE" id="PS51257">
    <property type="entry name" value="PROKAR_LIPOPROTEIN"/>
    <property type="match status" value="1"/>
</dbReference>
<evidence type="ECO:0000313" key="10">
    <source>
        <dbReference type="Proteomes" id="UP001597438"/>
    </source>
</evidence>
<evidence type="ECO:0000256" key="4">
    <source>
        <dbReference type="ARBA" id="ARBA00023136"/>
    </source>
</evidence>